<dbReference type="Gene3D" id="3.80.10.10">
    <property type="entry name" value="Ribonuclease Inhibitor"/>
    <property type="match status" value="1"/>
</dbReference>
<reference evidence="1 2" key="1">
    <citation type="journal article" date="2016" name="Mol. Biol. Evol.">
        <title>Comparative Genomics of Early-Diverging Mushroom-Forming Fungi Provides Insights into the Origins of Lignocellulose Decay Capabilities.</title>
        <authorList>
            <person name="Nagy L.G."/>
            <person name="Riley R."/>
            <person name="Tritt A."/>
            <person name="Adam C."/>
            <person name="Daum C."/>
            <person name="Floudas D."/>
            <person name="Sun H."/>
            <person name="Yadav J.S."/>
            <person name="Pangilinan J."/>
            <person name="Larsson K.H."/>
            <person name="Matsuura K."/>
            <person name="Barry K."/>
            <person name="Labutti K."/>
            <person name="Kuo R."/>
            <person name="Ohm R.A."/>
            <person name="Bhattacharya S.S."/>
            <person name="Shirouzu T."/>
            <person name="Yoshinaga Y."/>
            <person name="Martin F.M."/>
            <person name="Grigoriev I.V."/>
            <person name="Hibbett D.S."/>
        </authorList>
    </citation>
    <scope>NUCLEOTIDE SEQUENCE [LARGE SCALE GENOMIC DNA]</scope>
    <source>
        <strain evidence="1 2">HHB9708</strain>
    </source>
</reference>
<gene>
    <name evidence="1" type="ORF">SISNIDRAFT_491325</name>
</gene>
<organism evidence="1 2">
    <name type="scientific">Sistotremastrum niveocremeum HHB9708</name>
    <dbReference type="NCBI Taxonomy" id="1314777"/>
    <lineage>
        <taxon>Eukaryota</taxon>
        <taxon>Fungi</taxon>
        <taxon>Dikarya</taxon>
        <taxon>Basidiomycota</taxon>
        <taxon>Agaricomycotina</taxon>
        <taxon>Agaricomycetes</taxon>
        <taxon>Sistotremastrales</taxon>
        <taxon>Sistotremastraceae</taxon>
        <taxon>Sertulicium</taxon>
        <taxon>Sertulicium niveocremeum</taxon>
    </lineage>
</organism>
<dbReference type="InterPro" id="IPR032675">
    <property type="entry name" value="LRR_dom_sf"/>
</dbReference>
<keyword evidence="2" id="KW-1185">Reference proteome</keyword>
<dbReference type="EMBL" id="KV419456">
    <property type="protein sequence ID" value="KZS87102.1"/>
    <property type="molecule type" value="Genomic_DNA"/>
</dbReference>
<dbReference type="AlphaFoldDB" id="A0A164MWC8"/>
<protein>
    <recommendedName>
        <fullName evidence="3">F-box domain-containing protein</fullName>
    </recommendedName>
</protein>
<sequence>MALPIDLYRSIVELIADSTSTLIALATVSRAFQSEAERVLWKSLSFPLYREDETYITNASLIDPLTTLRTRTAKYVRRLMLLGPRRGDRQPRSNILRDEIIHTVSRMKNLEEFLIESAHGLGTQLAQITFPSLRHLIVHAPLDNSLVDFIIRNRSIRLLDMSETIPSDGLSINDAASPARTRALQALSIRADVVESLLWHLSSVDLTIVFTILDNRDFSALQTEAKSPLPVQILRIIGLRDIEYIEALERLAPILPSIKDLSGATTSETTIERFLALMTHFPQMTKLHLVYEGVMWDEKFRNITSSLVTSCSCLEVCHIWAWSEAYHEKWTASRAGPDYDFEIRQAVEWDRDPQPSPASVWPSS</sequence>
<evidence type="ECO:0000313" key="1">
    <source>
        <dbReference type="EMBL" id="KZS87102.1"/>
    </source>
</evidence>
<proteinExistence type="predicted"/>
<name>A0A164MWC8_9AGAM</name>
<accession>A0A164MWC8</accession>
<evidence type="ECO:0000313" key="2">
    <source>
        <dbReference type="Proteomes" id="UP000076722"/>
    </source>
</evidence>
<dbReference type="OrthoDB" id="3188866at2759"/>
<dbReference type="Proteomes" id="UP000076722">
    <property type="component" value="Unassembled WGS sequence"/>
</dbReference>
<evidence type="ECO:0008006" key="3">
    <source>
        <dbReference type="Google" id="ProtNLM"/>
    </source>
</evidence>